<dbReference type="InterPro" id="IPR006976">
    <property type="entry name" value="VanZ-like"/>
</dbReference>
<reference evidence="3 4" key="1">
    <citation type="submission" date="2022-12" db="EMBL/GenBank/DDBJ databases">
        <title>Draft genome sequence of Paenibacillus sp. dW9.</title>
        <authorList>
            <person name="Choi E.-W."/>
            <person name="Kim D.-U."/>
        </authorList>
    </citation>
    <scope>NUCLEOTIDE SEQUENCE [LARGE SCALE GENOMIC DNA]</scope>
    <source>
        <strain evidence="4">dW9</strain>
    </source>
</reference>
<organism evidence="3 4">
    <name type="scientific">Paenibacillus gyeongsangnamensis</name>
    <dbReference type="NCBI Taxonomy" id="3388067"/>
    <lineage>
        <taxon>Bacteria</taxon>
        <taxon>Bacillati</taxon>
        <taxon>Bacillota</taxon>
        <taxon>Bacilli</taxon>
        <taxon>Bacillales</taxon>
        <taxon>Paenibacillaceae</taxon>
        <taxon>Paenibacillus</taxon>
    </lineage>
</organism>
<dbReference type="Pfam" id="PF04892">
    <property type="entry name" value="VanZ"/>
    <property type="match status" value="1"/>
</dbReference>
<evidence type="ECO:0000259" key="2">
    <source>
        <dbReference type="Pfam" id="PF04892"/>
    </source>
</evidence>
<evidence type="ECO:0000313" key="3">
    <source>
        <dbReference type="EMBL" id="MCZ8516463.1"/>
    </source>
</evidence>
<feature type="transmembrane region" description="Helical" evidence="1">
    <location>
        <begin position="139"/>
        <end position="158"/>
    </location>
</feature>
<protein>
    <submittedName>
        <fullName evidence="3">VanZ family protein</fullName>
    </submittedName>
</protein>
<comment type="caution">
    <text evidence="3">The sequence shown here is derived from an EMBL/GenBank/DDBJ whole genome shotgun (WGS) entry which is preliminary data.</text>
</comment>
<dbReference type="RefSeq" id="WP_269885000.1">
    <property type="nucleotide sequence ID" value="NZ_JAQAGZ010000024.1"/>
</dbReference>
<keyword evidence="1" id="KW-1133">Transmembrane helix</keyword>
<evidence type="ECO:0000256" key="1">
    <source>
        <dbReference type="SAM" id="Phobius"/>
    </source>
</evidence>
<dbReference type="Proteomes" id="UP001527882">
    <property type="component" value="Unassembled WGS sequence"/>
</dbReference>
<dbReference type="NCBIfam" id="NF037970">
    <property type="entry name" value="vanZ_1"/>
    <property type="match status" value="1"/>
</dbReference>
<evidence type="ECO:0000313" key="4">
    <source>
        <dbReference type="Proteomes" id="UP001527882"/>
    </source>
</evidence>
<gene>
    <name evidence="3" type="ORF">O9H85_29570</name>
</gene>
<dbReference type="EMBL" id="JAQAGZ010000024">
    <property type="protein sequence ID" value="MCZ8516463.1"/>
    <property type="molecule type" value="Genomic_DNA"/>
</dbReference>
<feature type="transmembrane region" description="Helical" evidence="1">
    <location>
        <begin position="79"/>
        <end position="96"/>
    </location>
</feature>
<dbReference type="PIRSF" id="PIRSF019083">
    <property type="entry name" value="UCP019083_VanZ"/>
    <property type="match status" value="1"/>
</dbReference>
<feature type="domain" description="VanZ-like" evidence="2">
    <location>
        <begin position="11"/>
        <end position="154"/>
    </location>
</feature>
<keyword evidence="1" id="KW-0472">Membrane</keyword>
<proteinExistence type="predicted"/>
<dbReference type="InterPro" id="IPR016747">
    <property type="entry name" value="Phosphotransbutyrylase"/>
</dbReference>
<keyword evidence="1" id="KW-0812">Transmembrane</keyword>
<accession>A0ABT4QI12</accession>
<sequence>MDKVKPLLMALPLLICAALVFFFSSQSYDKQSLTPFLTQHVNKTELSRLLPDVTIDYGEKHIRAKQSPFAFVEFVIRKGAHLTIYAMLAACGHLALRPYRLSAGSVLLIVMASVLTVAAVDEWNQTFRAYRTGMYQDVILDAAGGMIGITVCSIGFAMKDRRGKRGRNLGKKRMG</sequence>
<keyword evidence="4" id="KW-1185">Reference proteome</keyword>
<name>A0ABT4QI12_9BACL</name>
<feature type="transmembrane region" description="Helical" evidence="1">
    <location>
        <begin position="101"/>
        <end position="119"/>
    </location>
</feature>